<name>A0ABV5ZS64_9PSEU</name>
<reference evidence="2 3" key="1">
    <citation type="submission" date="2024-09" db="EMBL/GenBank/DDBJ databases">
        <authorList>
            <person name="Sun Q."/>
            <person name="Mori K."/>
        </authorList>
    </citation>
    <scope>NUCLEOTIDE SEQUENCE [LARGE SCALE GENOMIC DNA]</scope>
    <source>
        <strain evidence="2 3">TBRC 7907</strain>
    </source>
</reference>
<keyword evidence="1" id="KW-0732">Signal</keyword>
<keyword evidence="3" id="KW-1185">Reference proteome</keyword>
<evidence type="ECO:0000313" key="3">
    <source>
        <dbReference type="Proteomes" id="UP001589693"/>
    </source>
</evidence>
<gene>
    <name evidence="2" type="ORF">ACFFQA_07140</name>
</gene>
<proteinExistence type="predicted"/>
<evidence type="ECO:0000256" key="1">
    <source>
        <dbReference type="SAM" id="SignalP"/>
    </source>
</evidence>
<dbReference type="Proteomes" id="UP001589693">
    <property type="component" value="Unassembled WGS sequence"/>
</dbReference>
<dbReference type="EMBL" id="JBHLZU010000006">
    <property type="protein sequence ID" value="MFB9903707.1"/>
    <property type="molecule type" value="Genomic_DNA"/>
</dbReference>
<feature type="signal peptide" evidence="1">
    <location>
        <begin position="1"/>
        <end position="27"/>
    </location>
</feature>
<evidence type="ECO:0000313" key="2">
    <source>
        <dbReference type="EMBL" id="MFB9903707.1"/>
    </source>
</evidence>
<feature type="chain" id="PRO_5045296994" evidence="1">
    <location>
        <begin position="28"/>
        <end position="116"/>
    </location>
</feature>
<accession>A0ABV5ZS64</accession>
<protein>
    <submittedName>
        <fullName evidence="2">Uncharacterized protein</fullName>
    </submittedName>
</protein>
<comment type="caution">
    <text evidence="2">The sequence shown here is derived from an EMBL/GenBank/DDBJ whole genome shotgun (WGS) entry which is preliminary data.</text>
</comment>
<organism evidence="2 3">
    <name type="scientific">Allokutzneria oryzae</name>
    <dbReference type="NCBI Taxonomy" id="1378989"/>
    <lineage>
        <taxon>Bacteria</taxon>
        <taxon>Bacillati</taxon>
        <taxon>Actinomycetota</taxon>
        <taxon>Actinomycetes</taxon>
        <taxon>Pseudonocardiales</taxon>
        <taxon>Pseudonocardiaceae</taxon>
        <taxon>Allokutzneria</taxon>
    </lineage>
</organism>
<dbReference type="RefSeq" id="WP_377850863.1">
    <property type="nucleotide sequence ID" value="NZ_JBHLZU010000006.1"/>
</dbReference>
<sequence length="116" mass="11973">MPVTRRIITAAALIALSLTGAASTASATVAPMTPAGTAGIQIKYYYVLGAGPTESAAKYDALTKAKIKANHEDRNGWECGFGTNPSTSQSADGTYWNALATVSCTRVTKENLATSA</sequence>